<dbReference type="EMBL" id="KK116341">
    <property type="protein sequence ID" value="KFM67488.1"/>
    <property type="molecule type" value="Genomic_DNA"/>
</dbReference>
<keyword evidence="2" id="KW-1185">Reference proteome</keyword>
<reference evidence="1 2" key="1">
    <citation type="submission" date="2013-11" db="EMBL/GenBank/DDBJ databases">
        <title>Genome sequencing of Stegodyphus mimosarum.</title>
        <authorList>
            <person name="Bechsgaard J."/>
        </authorList>
    </citation>
    <scope>NUCLEOTIDE SEQUENCE [LARGE SCALE GENOMIC DNA]</scope>
</reference>
<feature type="non-terminal residue" evidence="1">
    <location>
        <position position="48"/>
    </location>
</feature>
<accession>A0A087TQU9</accession>
<evidence type="ECO:0000313" key="2">
    <source>
        <dbReference type="Proteomes" id="UP000054359"/>
    </source>
</evidence>
<proteinExistence type="predicted"/>
<dbReference type="AlphaFoldDB" id="A0A087TQU9"/>
<gene>
    <name evidence="1" type="ORF">X975_05856</name>
</gene>
<sequence length="48" mass="5972">MKYKTYPIIHPFSGQHRHFCFCTFIYNYYELFSLIFRIPMYSSYVSKC</sequence>
<protein>
    <submittedName>
        <fullName evidence="1">Uncharacterized protein</fullName>
    </submittedName>
</protein>
<dbReference type="Proteomes" id="UP000054359">
    <property type="component" value="Unassembled WGS sequence"/>
</dbReference>
<evidence type="ECO:0000313" key="1">
    <source>
        <dbReference type="EMBL" id="KFM67488.1"/>
    </source>
</evidence>
<name>A0A087TQU9_STEMI</name>
<organism evidence="1 2">
    <name type="scientific">Stegodyphus mimosarum</name>
    <name type="common">African social velvet spider</name>
    <dbReference type="NCBI Taxonomy" id="407821"/>
    <lineage>
        <taxon>Eukaryota</taxon>
        <taxon>Metazoa</taxon>
        <taxon>Ecdysozoa</taxon>
        <taxon>Arthropoda</taxon>
        <taxon>Chelicerata</taxon>
        <taxon>Arachnida</taxon>
        <taxon>Araneae</taxon>
        <taxon>Araneomorphae</taxon>
        <taxon>Entelegynae</taxon>
        <taxon>Eresoidea</taxon>
        <taxon>Eresidae</taxon>
        <taxon>Stegodyphus</taxon>
    </lineage>
</organism>